<dbReference type="InterPro" id="IPR002016">
    <property type="entry name" value="Haem_peroxidase"/>
</dbReference>
<dbReference type="PANTHER" id="PTHR31356:SF36">
    <property type="entry name" value="L-ASCORBATE PEROXIDASE 3"/>
    <property type="match status" value="1"/>
</dbReference>
<dbReference type="GO" id="GO:0000302">
    <property type="term" value="P:response to reactive oxygen species"/>
    <property type="evidence" value="ECO:0007669"/>
    <property type="project" value="TreeGrafter"/>
</dbReference>
<dbReference type="PROSITE" id="PS50873">
    <property type="entry name" value="PEROXIDASE_4"/>
    <property type="match status" value="1"/>
</dbReference>
<dbReference type="InterPro" id="IPR019794">
    <property type="entry name" value="Peroxidases_AS"/>
</dbReference>
<keyword evidence="5" id="KW-0408">Iron</keyword>
<proteinExistence type="inferred from homology"/>
<dbReference type="InterPro" id="IPR044831">
    <property type="entry name" value="Ccp1-like"/>
</dbReference>
<sequence>MPSLAQVTAYLQAHQLERHLSELVALCVDESVPQPLARIAAELAARASDRSVEFDYVALVADLKQLLHAQPSLAPLCMRLSWHDAGMYSIVMGDGKPNAALRFTESGEGAFEENKSLADVVRVLAPLKAKYPAISHADLWALAANVALEFMGGPKVTTRFGRVDAASAAESVASAKGRLPEAERNAEHLREVFRSKGFSDREIVAFTGRHTVGEFDEGLGFSGRWTSSPLLFDNSFYIELLRKQWRPQTLQHSQRIQMVDAEGSAAMMLIDYALLDDPSFRPIVERYATDLPRFLADFASVWVKMQELGCSGLRLHPQSLEYASSCCIPTEWAELPLKRRSEYNHDTTRYTFELPGEQALQLPVCASLLVQAPSSSNFEWSGQIEERPYTPISSTDFVGSFELLVKRYEGGTVSQYLHSLHLGSMVKFRHTAHELHVQFPFEGKATFSLICAGTGITPMFQILVKLMTNPGDEREVVLLYGSKSVQDILLKDELADLVRKYPSRLRVVHVVGNRPTEASPKGWVSTPTYMAESGWIDEEKIAKYAYPPSADTLVCVCGPSPVYDSLCGPREQPSLREGSILHLLGYSLDMVAKI</sequence>
<evidence type="ECO:0000256" key="2">
    <source>
        <dbReference type="ARBA" id="ARBA00022617"/>
    </source>
</evidence>
<evidence type="ECO:0000259" key="7">
    <source>
        <dbReference type="PROSITE" id="PS50873"/>
    </source>
</evidence>
<evidence type="ECO:0008006" key="11">
    <source>
        <dbReference type="Google" id="ProtNLM"/>
    </source>
</evidence>
<evidence type="ECO:0000256" key="4">
    <source>
        <dbReference type="ARBA" id="ARBA00023002"/>
    </source>
</evidence>
<dbReference type="InterPro" id="IPR017927">
    <property type="entry name" value="FAD-bd_FR_type"/>
</dbReference>
<dbReference type="SUPFAM" id="SSF48113">
    <property type="entry name" value="Heme-dependent peroxidases"/>
    <property type="match status" value="1"/>
</dbReference>
<feature type="domain" description="FAD-binding FR-type" evidence="8">
    <location>
        <begin position="330"/>
        <end position="438"/>
    </location>
</feature>
<dbReference type="Proteomes" id="UP001515480">
    <property type="component" value="Unassembled WGS sequence"/>
</dbReference>
<dbReference type="Gene3D" id="1.10.420.10">
    <property type="entry name" value="Peroxidase, domain 2"/>
    <property type="match status" value="1"/>
</dbReference>
<evidence type="ECO:0000256" key="5">
    <source>
        <dbReference type="ARBA" id="ARBA00023004"/>
    </source>
</evidence>
<dbReference type="SUPFAM" id="SSF63380">
    <property type="entry name" value="Riboflavin synthase domain-like"/>
    <property type="match status" value="1"/>
</dbReference>
<dbReference type="GO" id="GO:0046872">
    <property type="term" value="F:metal ion binding"/>
    <property type="evidence" value="ECO:0007669"/>
    <property type="project" value="UniProtKB-KW"/>
</dbReference>
<dbReference type="InterPro" id="IPR001433">
    <property type="entry name" value="OxRdtase_FAD/NAD-bd"/>
</dbReference>
<dbReference type="GO" id="GO:0034599">
    <property type="term" value="P:cellular response to oxidative stress"/>
    <property type="evidence" value="ECO:0007669"/>
    <property type="project" value="InterPro"/>
</dbReference>
<dbReference type="GO" id="GO:0042744">
    <property type="term" value="P:hydrogen peroxide catabolic process"/>
    <property type="evidence" value="ECO:0007669"/>
    <property type="project" value="TreeGrafter"/>
</dbReference>
<protein>
    <recommendedName>
        <fullName evidence="11">Cytochrome-b5 reductase</fullName>
    </recommendedName>
</protein>
<keyword evidence="4" id="KW-0560">Oxidoreductase</keyword>
<dbReference type="InterPro" id="IPR008333">
    <property type="entry name" value="Cbr1-like_FAD-bd_dom"/>
</dbReference>
<evidence type="ECO:0000313" key="10">
    <source>
        <dbReference type="Proteomes" id="UP001515480"/>
    </source>
</evidence>
<accession>A0AB34ISA9</accession>
<keyword evidence="3" id="KW-0479">Metal-binding</keyword>
<dbReference type="PROSITE" id="PS00436">
    <property type="entry name" value="PEROXIDASE_2"/>
    <property type="match status" value="1"/>
</dbReference>
<organism evidence="9 10">
    <name type="scientific">Prymnesium parvum</name>
    <name type="common">Toxic golden alga</name>
    <dbReference type="NCBI Taxonomy" id="97485"/>
    <lineage>
        <taxon>Eukaryota</taxon>
        <taxon>Haptista</taxon>
        <taxon>Haptophyta</taxon>
        <taxon>Prymnesiophyceae</taxon>
        <taxon>Prymnesiales</taxon>
        <taxon>Prymnesiaceae</taxon>
        <taxon>Prymnesium</taxon>
    </lineage>
</organism>
<dbReference type="PROSITE" id="PS51384">
    <property type="entry name" value="FAD_FR"/>
    <property type="match status" value="1"/>
</dbReference>
<dbReference type="Pfam" id="PF00141">
    <property type="entry name" value="peroxidase"/>
    <property type="match status" value="1"/>
</dbReference>
<dbReference type="PANTHER" id="PTHR31356">
    <property type="entry name" value="THYLAKOID LUMENAL 29 KDA PROTEIN, CHLOROPLASTIC-RELATED"/>
    <property type="match status" value="1"/>
</dbReference>
<dbReference type="Pfam" id="PF00175">
    <property type="entry name" value="NAD_binding_1"/>
    <property type="match status" value="1"/>
</dbReference>
<dbReference type="GO" id="GO:0004601">
    <property type="term" value="F:peroxidase activity"/>
    <property type="evidence" value="ECO:0007669"/>
    <property type="project" value="UniProtKB-KW"/>
</dbReference>
<evidence type="ECO:0000256" key="1">
    <source>
        <dbReference type="ARBA" id="ARBA00022559"/>
    </source>
</evidence>
<keyword evidence="10" id="KW-1185">Reference proteome</keyword>
<keyword evidence="1" id="KW-0575">Peroxidase</keyword>
<dbReference type="Pfam" id="PF00970">
    <property type="entry name" value="FAD_binding_6"/>
    <property type="match status" value="1"/>
</dbReference>
<dbReference type="PRINTS" id="PR00458">
    <property type="entry name" value="PEROXIDASE"/>
</dbReference>
<evidence type="ECO:0000259" key="8">
    <source>
        <dbReference type="PROSITE" id="PS51384"/>
    </source>
</evidence>
<feature type="domain" description="Plant heme peroxidase family profile" evidence="7">
    <location>
        <begin position="63"/>
        <end position="330"/>
    </location>
</feature>
<dbReference type="InterPro" id="IPR039261">
    <property type="entry name" value="FNR_nucleotide-bd"/>
</dbReference>
<comment type="caution">
    <text evidence="9">The sequence shown here is derived from an EMBL/GenBank/DDBJ whole genome shotgun (WGS) entry which is preliminary data.</text>
</comment>
<dbReference type="GO" id="GO:0020037">
    <property type="term" value="F:heme binding"/>
    <property type="evidence" value="ECO:0007669"/>
    <property type="project" value="InterPro"/>
</dbReference>
<dbReference type="CDD" id="cd06183">
    <property type="entry name" value="cyt_b5_reduct_like"/>
    <property type="match status" value="1"/>
</dbReference>
<comment type="similarity">
    <text evidence="6">Belongs to the peroxidase family.</text>
</comment>
<keyword evidence="2" id="KW-0349">Heme</keyword>
<dbReference type="InterPro" id="IPR010255">
    <property type="entry name" value="Haem_peroxidase_sf"/>
</dbReference>
<dbReference type="InterPro" id="IPR017938">
    <property type="entry name" value="Riboflavin_synthase-like_b-brl"/>
</dbReference>
<evidence type="ECO:0000256" key="3">
    <source>
        <dbReference type="ARBA" id="ARBA00022723"/>
    </source>
</evidence>
<dbReference type="EMBL" id="JBGBPQ010000020">
    <property type="protein sequence ID" value="KAL1504311.1"/>
    <property type="molecule type" value="Genomic_DNA"/>
</dbReference>
<dbReference type="PRINTS" id="PR00459">
    <property type="entry name" value="ASPEROXIDASE"/>
</dbReference>
<dbReference type="Gene3D" id="3.40.50.80">
    <property type="entry name" value="Nucleotide-binding domain of ferredoxin-NADP reductase (FNR) module"/>
    <property type="match status" value="1"/>
</dbReference>
<dbReference type="Gene3D" id="2.40.30.10">
    <property type="entry name" value="Translation factors"/>
    <property type="match status" value="1"/>
</dbReference>
<evidence type="ECO:0000313" key="9">
    <source>
        <dbReference type="EMBL" id="KAL1504311.1"/>
    </source>
</evidence>
<name>A0AB34ISA9_PRYPA</name>
<dbReference type="Gene3D" id="1.10.520.10">
    <property type="match status" value="1"/>
</dbReference>
<dbReference type="AlphaFoldDB" id="A0AB34ISA9"/>
<reference evidence="9 10" key="1">
    <citation type="journal article" date="2024" name="Science">
        <title>Giant polyketide synthase enzymes in the biosynthesis of giant marine polyether toxins.</title>
        <authorList>
            <person name="Fallon T.R."/>
            <person name="Shende V.V."/>
            <person name="Wierzbicki I.H."/>
            <person name="Pendleton A.L."/>
            <person name="Watervoot N.F."/>
            <person name="Auber R.P."/>
            <person name="Gonzalez D.J."/>
            <person name="Wisecaver J.H."/>
            <person name="Moore B.S."/>
        </authorList>
    </citation>
    <scope>NUCLEOTIDE SEQUENCE [LARGE SCALE GENOMIC DNA]</scope>
    <source>
        <strain evidence="9 10">12B1</strain>
    </source>
</reference>
<gene>
    <name evidence="9" type="ORF">AB1Y20_010718</name>
</gene>
<dbReference type="SUPFAM" id="SSF52343">
    <property type="entry name" value="Ferredoxin reductase-like, C-terminal NADP-linked domain"/>
    <property type="match status" value="1"/>
</dbReference>
<evidence type="ECO:0000256" key="6">
    <source>
        <dbReference type="RuleBase" id="RU004241"/>
    </source>
</evidence>
<dbReference type="InterPro" id="IPR002207">
    <property type="entry name" value="Peroxidase_I"/>
</dbReference>